<keyword evidence="7" id="KW-0662">Pyridine nucleotide biosynthesis</keyword>
<comment type="caution">
    <text evidence="16">The sequence shown here is derived from an EMBL/GenBank/DDBJ whole genome shotgun (WGS) entry which is preliminary data.</text>
</comment>
<dbReference type="InterPro" id="IPR037099">
    <property type="entry name" value="Fum_R/Succ_DH_flav-like_C_sf"/>
</dbReference>
<evidence type="ECO:0000259" key="14">
    <source>
        <dbReference type="Pfam" id="PF00890"/>
    </source>
</evidence>
<evidence type="ECO:0000256" key="13">
    <source>
        <dbReference type="SAM" id="MobiDB-lite"/>
    </source>
</evidence>
<keyword evidence="9" id="KW-0560">Oxidoreductase</keyword>
<feature type="domain" description="Fumarate reductase/succinate dehydrogenase flavoprotein-like C-terminal" evidence="15">
    <location>
        <begin position="349"/>
        <end position="403"/>
    </location>
</feature>
<dbReference type="PANTHER" id="PTHR42716">
    <property type="entry name" value="L-ASPARTATE OXIDASE"/>
    <property type="match status" value="1"/>
</dbReference>
<dbReference type="InterPro" id="IPR015939">
    <property type="entry name" value="Fum_Rdtase/Succ_DH_flav-like_C"/>
</dbReference>
<reference evidence="16" key="1">
    <citation type="submission" date="2013-08" db="EMBL/GenBank/DDBJ databases">
        <authorList>
            <person name="Durkin A.S."/>
            <person name="Haft D.R."/>
            <person name="McCorrison J."/>
            <person name="Torralba M."/>
            <person name="Gillis M."/>
            <person name="Haft D.H."/>
            <person name="Methe B."/>
            <person name="Sutton G."/>
            <person name="Nelson K.E."/>
        </authorList>
    </citation>
    <scope>NUCLEOTIDE SEQUENCE [LARGE SCALE GENOMIC DNA]</scope>
    <source>
        <strain evidence="16">F0233</strain>
    </source>
</reference>
<evidence type="ECO:0000256" key="9">
    <source>
        <dbReference type="ARBA" id="ARBA00023002"/>
    </source>
</evidence>
<dbReference type="SUPFAM" id="SSF46977">
    <property type="entry name" value="Succinate dehydrogenase/fumarate reductase flavoprotein C-terminal domain"/>
    <property type="match status" value="1"/>
</dbReference>
<name>U2QDW8_9ACTN</name>
<proteinExistence type="inferred from homology"/>
<dbReference type="GO" id="GO:0033765">
    <property type="term" value="F:steroid dehydrogenase activity, acting on the CH-CH group of donors"/>
    <property type="evidence" value="ECO:0007669"/>
    <property type="project" value="UniProtKB-ARBA"/>
</dbReference>
<dbReference type="InterPro" id="IPR027477">
    <property type="entry name" value="Succ_DH/fumarate_Rdtase_cat_sf"/>
</dbReference>
<evidence type="ECO:0000256" key="8">
    <source>
        <dbReference type="ARBA" id="ARBA00022827"/>
    </source>
</evidence>
<dbReference type="Gene3D" id="3.90.700.10">
    <property type="entry name" value="Succinate dehydrogenase/fumarate reductase flavoprotein, catalytic domain"/>
    <property type="match status" value="1"/>
</dbReference>
<evidence type="ECO:0000256" key="11">
    <source>
        <dbReference type="ARBA" id="ARBA00030386"/>
    </source>
</evidence>
<keyword evidence="8" id="KW-0274">FAD</keyword>
<dbReference type="RefSeq" id="WP_021796653.1">
    <property type="nucleotide sequence ID" value="NZ_ACVN02000064.1"/>
</dbReference>
<dbReference type="GO" id="GO:0034628">
    <property type="term" value="P:'de novo' NAD+ biosynthetic process from L-aspartate"/>
    <property type="evidence" value="ECO:0007669"/>
    <property type="project" value="TreeGrafter"/>
</dbReference>
<evidence type="ECO:0000256" key="4">
    <source>
        <dbReference type="ARBA" id="ARBA00012173"/>
    </source>
</evidence>
<dbReference type="InterPro" id="IPR005288">
    <property type="entry name" value="NadB"/>
</dbReference>
<dbReference type="EMBL" id="ACVN02000064">
    <property type="protein sequence ID" value="ERK61055.1"/>
    <property type="molecule type" value="Genomic_DNA"/>
</dbReference>
<evidence type="ECO:0000259" key="15">
    <source>
        <dbReference type="Pfam" id="PF02910"/>
    </source>
</evidence>
<evidence type="ECO:0000313" key="17">
    <source>
        <dbReference type="Proteomes" id="UP000017052"/>
    </source>
</evidence>
<evidence type="ECO:0000256" key="12">
    <source>
        <dbReference type="ARBA" id="ARBA00048305"/>
    </source>
</evidence>
<comment type="pathway">
    <text evidence="2">Cofactor biosynthesis; NAD(+) biosynthesis; iminoaspartate from L-aspartate (oxidase route): step 1/1.</text>
</comment>
<evidence type="ECO:0000256" key="2">
    <source>
        <dbReference type="ARBA" id="ARBA00004950"/>
    </source>
</evidence>
<sequence length="417" mass="43923">HSARRILHAGGDRSGHEVHRALVAALRGRARLDVRESVRVVDVLTDADGEACGARVLDGRGRTGSILAGAVVLASGGIAGLWPTSTNPPVCTGDGLAAALRAGARARDVEFLQFHPTVLVVPPRWRRPGDRGVLISEAVRGDGALLVDHGGARIMAGVHQLADLAPRDVVSSAEHAHMARTGEPHLFLDATAFGAAAWRERFPSILRMCRERGVDPVTEPIPVRPGAHYHCGGVRADMAGRTDVPGLHAVGEAACTGVQGANRLASNSLTEGLVMGRRAAEAIIADFPRPGPPVARPSSPPADGGATGGIRRLLAEYAGVLRTDEGLALVEAAAQEPGRAAGLDDASLTATNTALVAALLARAARRRRESRGCHRRADLLVEDPAWLVHQDWSLDDERRPRVRDVPVGRCDDAEGPR</sequence>
<feature type="non-terminal residue" evidence="16">
    <location>
        <position position="1"/>
    </location>
</feature>
<comment type="cofactor">
    <cofactor evidence="1">
        <name>FAD</name>
        <dbReference type="ChEBI" id="CHEBI:57692"/>
    </cofactor>
</comment>
<evidence type="ECO:0000256" key="10">
    <source>
        <dbReference type="ARBA" id="ARBA00029426"/>
    </source>
</evidence>
<dbReference type="Pfam" id="PF02910">
    <property type="entry name" value="Succ_DH_flav_C"/>
    <property type="match status" value="1"/>
</dbReference>
<evidence type="ECO:0000256" key="3">
    <source>
        <dbReference type="ARBA" id="ARBA00008562"/>
    </source>
</evidence>
<dbReference type="SUPFAM" id="SSF51905">
    <property type="entry name" value="FAD/NAD(P)-binding domain"/>
    <property type="match status" value="1"/>
</dbReference>
<dbReference type="AlphaFoldDB" id="U2QDW8"/>
<comment type="function">
    <text evidence="10">Catalyzes the oxidation of L-aspartate to iminoaspartate, the first step in the de novo biosynthesis of NAD(+).</text>
</comment>
<evidence type="ECO:0000256" key="5">
    <source>
        <dbReference type="ARBA" id="ARBA00021901"/>
    </source>
</evidence>
<dbReference type="InterPro" id="IPR036188">
    <property type="entry name" value="FAD/NAD-bd_sf"/>
</dbReference>
<dbReference type="UniPathway" id="UPA00253">
    <property type="reaction ID" value="UER00326"/>
</dbReference>
<dbReference type="EC" id="1.4.3.16" evidence="4"/>
<dbReference type="InterPro" id="IPR003953">
    <property type="entry name" value="FAD-dep_OxRdtase_2_FAD-bd"/>
</dbReference>
<accession>U2QDW8</accession>
<dbReference type="GO" id="GO:0008734">
    <property type="term" value="F:L-aspartate oxidase activity"/>
    <property type="evidence" value="ECO:0007669"/>
    <property type="project" value="UniProtKB-EC"/>
</dbReference>
<evidence type="ECO:0000256" key="1">
    <source>
        <dbReference type="ARBA" id="ARBA00001974"/>
    </source>
</evidence>
<feature type="compositionally biased region" description="Pro residues" evidence="13">
    <location>
        <begin position="289"/>
        <end position="300"/>
    </location>
</feature>
<dbReference type="OrthoDB" id="9805351at2"/>
<dbReference type="SUPFAM" id="SSF56425">
    <property type="entry name" value="Succinate dehydrogenase/fumarate reductase flavoprotein, catalytic domain"/>
    <property type="match status" value="1"/>
</dbReference>
<protein>
    <recommendedName>
        <fullName evidence="5">L-aspartate oxidase</fullName>
        <ecNumber evidence="4">1.4.3.16</ecNumber>
    </recommendedName>
    <alternativeName>
        <fullName evidence="11">Quinolinate synthase B</fullName>
    </alternativeName>
</protein>
<dbReference type="FunFam" id="3.90.700.10:FF:000002">
    <property type="entry name" value="L-aspartate oxidase"/>
    <property type="match status" value="1"/>
</dbReference>
<gene>
    <name evidence="16" type="ORF">HMPREF0682_1387</name>
</gene>
<dbReference type="Gene3D" id="3.50.50.60">
    <property type="entry name" value="FAD/NAD(P)-binding domain"/>
    <property type="match status" value="2"/>
</dbReference>
<dbReference type="Pfam" id="PF00890">
    <property type="entry name" value="FAD_binding_2"/>
    <property type="match status" value="1"/>
</dbReference>
<dbReference type="PANTHER" id="PTHR42716:SF2">
    <property type="entry name" value="L-ASPARTATE OXIDASE, CHLOROPLASTIC"/>
    <property type="match status" value="1"/>
</dbReference>
<evidence type="ECO:0000256" key="6">
    <source>
        <dbReference type="ARBA" id="ARBA00022630"/>
    </source>
</evidence>
<dbReference type="Proteomes" id="UP000017052">
    <property type="component" value="Unassembled WGS sequence"/>
</dbReference>
<keyword evidence="6" id="KW-0285">Flavoprotein</keyword>
<keyword evidence="17" id="KW-1185">Reference proteome</keyword>
<comment type="catalytic activity">
    <reaction evidence="12">
        <text>L-aspartate + O2 = iminosuccinate + H2O2</text>
        <dbReference type="Rhea" id="RHEA:25876"/>
        <dbReference type="ChEBI" id="CHEBI:15379"/>
        <dbReference type="ChEBI" id="CHEBI:16240"/>
        <dbReference type="ChEBI" id="CHEBI:29991"/>
        <dbReference type="ChEBI" id="CHEBI:77875"/>
        <dbReference type="EC" id="1.4.3.16"/>
    </reaction>
    <physiologicalReaction direction="left-to-right" evidence="12">
        <dbReference type="Rhea" id="RHEA:25877"/>
    </physiologicalReaction>
</comment>
<dbReference type="Gene3D" id="1.20.58.100">
    <property type="entry name" value="Fumarate reductase/succinate dehydrogenase flavoprotein-like, C-terminal domain"/>
    <property type="match status" value="1"/>
</dbReference>
<evidence type="ECO:0000256" key="7">
    <source>
        <dbReference type="ARBA" id="ARBA00022642"/>
    </source>
</evidence>
<feature type="domain" description="FAD-dependent oxidoreductase 2 FAD-binding" evidence="14">
    <location>
        <begin position="1"/>
        <end position="269"/>
    </location>
</feature>
<feature type="region of interest" description="Disordered" evidence="13">
    <location>
        <begin position="287"/>
        <end position="307"/>
    </location>
</feature>
<comment type="similarity">
    <text evidence="3">Belongs to the FAD-dependent oxidoreductase 2 family. NadB subfamily.</text>
</comment>
<evidence type="ECO:0000313" key="16">
    <source>
        <dbReference type="EMBL" id="ERK61055.1"/>
    </source>
</evidence>
<organism evidence="16 17">
    <name type="scientific">Propionibacterium acidifaciens F0233</name>
    <dbReference type="NCBI Taxonomy" id="553198"/>
    <lineage>
        <taxon>Bacteria</taxon>
        <taxon>Bacillati</taxon>
        <taxon>Actinomycetota</taxon>
        <taxon>Actinomycetes</taxon>
        <taxon>Propionibacteriales</taxon>
        <taxon>Propionibacteriaceae</taxon>
        <taxon>Propionibacterium</taxon>
    </lineage>
</organism>